<evidence type="ECO:0000256" key="3">
    <source>
        <dbReference type="PROSITE-ProRule" id="PRU00708"/>
    </source>
</evidence>
<feature type="repeat" description="PPR" evidence="3">
    <location>
        <begin position="1041"/>
        <end position="1075"/>
    </location>
</feature>
<feature type="repeat" description="PPR" evidence="3">
    <location>
        <begin position="1220"/>
        <end position="1254"/>
    </location>
</feature>
<feature type="transmembrane region" description="Helical" evidence="5">
    <location>
        <begin position="1302"/>
        <end position="1323"/>
    </location>
</feature>
<dbReference type="Gene3D" id="1.25.40.10">
    <property type="entry name" value="Tetratricopeptide repeat domain"/>
    <property type="match status" value="7"/>
</dbReference>
<dbReference type="InterPro" id="IPR011990">
    <property type="entry name" value="TPR-like_helical_dom_sf"/>
</dbReference>
<keyword evidence="5" id="KW-0472">Membrane</keyword>
<dbReference type="Pfam" id="PF01535">
    <property type="entry name" value="PPR"/>
    <property type="match status" value="6"/>
</dbReference>
<dbReference type="STRING" id="69332.A0A388JMX7"/>
<accession>A0A388JMX7</accession>
<evidence type="ECO:0000256" key="1">
    <source>
        <dbReference type="ARBA" id="ARBA00007626"/>
    </source>
</evidence>
<feature type="repeat" description="PPR" evidence="3">
    <location>
        <begin position="934"/>
        <end position="968"/>
    </location>
</feature>
<keyword evidence="2" id="KW-0677">Repeat</keyword>
<feature type="transmembrane region" description="Helical" evidence="5">
    <location>
        <begin position="1487"/>
        <end position="1508"/>
    </location>
</feature>
<feature type="compositionally biased region" description="Polar residues" evidence="4">
    <location>
        <begin position="147"/>
        <end position="163"/>
    </location>
</feature>
<feature type="repeat" description="PPR" evidence="3">
    <location>
        <begin position="328"/>
        <end position="362"/>
    </location>
</feature>
<feature type="repeat" description="PPR" evidence="3">
    <location>
        <begin position="1150"/>
        <end position="1184"/>
    </location>
</feature>
<evidence type="ECO:0000256" key="4">
    <source>
        <dbReference type="SAM" id="MobiDB-lite"/>
    </source>
</evidence>
<dbReference type="PROSITE" id="PS51375">
    <property type="entry name" value="PPR"/>
    <property type="match status" value="15"/>
</dbReference>
<dbReference type="PANTHER" id="PTHR47447">
    <property type="entry name" value="OS03G0856100 PROTEIN"/>
    <property type="match status" value="1"/>
</dbReference>
<dbReference type="OMA" id="RMEMAYG"/>
<dbReference type="PANTHER" id="PTHR47447:SF23">
    <property type="entry name" value="PENTACOTRIPEPTIDE-REPEAT REGION OF PRORP DOMAIN-CONTAINING PROTEIN"/>
    <property type="match status" value="1"/>
</dbReference>
<feature type="repeat" description="PPR" evidence="3">
    <location>
        <begin position="1185"/>
        <end position="1219"/>
    </location>
</feature>
<feature type="repeat" description="PPR" evidence="3">
    <location>
        <begin position="562"/>
        <end position="596"/>
    </location>
</feature>
<protein>
    <recommendedName>
        <fullName evidence="6">PROP1-like PPR domain-containing protein</fullName>
    </recommendedName>
</protein>
<feature type="repeat" description="PPR" evidence="3">
    <location>
        <begin position="293"/>
        <end position="327"/>
    </location>
</feature>
<evidence type="ECO:0000259" key="6">
    <source>
        <dbReference type="Pfam" id="PF17177"/>
    </source>
</evidence>
<dbReference type="NCBIfam" id="TIGR00756">
    <property type="entry name" value="PPR"/>
    <property type="match status" value="9"/>
</dbReference>
<feature type="transmembrane region" description="Helical" evidence="5">
    <location>
        <begin position="1380"/>
        <end position="1407"/>
    </location>
</feature>
<evidence type="ECO:0000256" key="2">
    <source>
        <dbReference type="ARBA" id="ARBA00022737"/>
    </source>
</evidence>
<keyword evidence="5" id="KW-1133">Transmembrane helix</keyword>
<feature type="repeat" description="PPR" evidence="3">
    <location>
        <begin position="761"/>
        <end position="795"/>
    </location>
</feature>
<feature type="repeat" description="PPR" evidence="3">
    <location>
        <begin position="597"/>
        <end position="631"/>
    </location>
</feature>
<feature type="repeat" description="PPR" evidence="3">
    <location>
        <begin position="1005"/>
        <end position="1039"/>
    </location>
</feature>
<keyword evidence="5" id="KW-0812">Transmembrane</keyword>
<feature type="compositionally biased region" description="Basic and acidic residues" evidence="4">
    <location>
        <begin position="186"/>
        <end position="197"/>
    </location>
</feature>
<feature type="domain" description="PROP1-like PPR" evidence="6">
    <location>
        <begin position="1097"/>
        <end position="1246"/>
    </location>
</feature>
<feature type="region of interest" description="Disordered" evidence="4">
    <location>
        <begin position="175"/>
        <end position="212"/>
    </location>
</feature>
<feature type="transmembrane region" description="Helical" evidence="5">
    <location>
        <begin position="1413"/>
        <end position="1431"/>
    </location>
</feature>
<feature type="compositionally biased region" description="Low complexity" evidence="4">
    <location>
        <begin position="176"/>
        <end position="185"/>
    </location>
</feature>
<feature type="transmembrane region" description="Helical" evidence="5">
    <location>
        <begin position="1514"/>
        <end position="1535"/>
    </location>
</feature>
<feature type="region of interest" description="Disordered" evidence="4">
    <location>
        <begin position="134"/>
        <end position="163"/>
    </location>
</feature>
<dbReference type="EMBL" id="BFEA01000003">
    <property type="protein sequence ID" value="GBG59180.1"/>
    <property type="molecule type" value="Genomic_DNA"/>
</dbReference>
<feature type="repeat" description="PPR" evidence="3">
    <location>
        <begin position="1115"/>
        <end position="1149"/>
    </location>
</feature>
<dbReference type="Pfam" id="PF17177">
    <property type="entry name" value="PPR_long"/>
    <property type="match status" value="2"/>
</dbReference>
<name>A0A388JMX7_CHABU</name>
<dbReference type="InterPro" id="IPR033443">
    <property type="entry name" value="PROP1-like_PPR_dom"/>
</dbReference>
<sequence>MEAVGHMGARSASALARSLHSRNGETCGHHRRSGSCGCVQLLHSVAAACRAQPWSWQKSRQTLSGGLPDVKKLVHMQRTRSKMESERETKKKRGIGILGVIKGKEGAKRDDDLWIGLMSNEEVQTRLTKQSWRVSATESVVDRSNDNSEGPGSTTSRSQYRVSSNDFVQRDDGWLEKQQQQQQQEQEQKNKKSEQAHHGVLPSSDRLWSKRRRKEEKRQHSWLVETVIRVVKNARLLLLEETLGRVKLKRALRKYQNMLGPRELCIVLKSLDDCKEAAIFFQWMKSVPYYRPDLFAYTIMIAAYARDGKMADAERLKQEMERHGFLPDAITFGSLILGYGRQGMLADAERLYIEMRAKEFVPDTRTYTTLMNLYSKAGRCNDAMTVFWGMEAGIAVKRGATAVTTMKATITTAATATATATATTTCLHHSINERMEADALVVNAKAGGTVKDITDLHLHLRKDKWDDVGGHGEVGGTALPSPSVGRRTSVPSLLTYCIALEACRSGKMYAQGVRVFERLLLRGIKPDAAAFTTGMNLYMKTGQHRKGEKVYQLYKSWGRSPSTSMYSTMINLYGQIGEFGAAGMICEEMRRSGCELDEPAYCTMLQLYGRTNQVDAAMELFENMRKLGKAMNPKTWVTMMSICERTGRYEDVWRVFDESQKHCADVDGGSKICENPHAYSVLLRAYAKGGRVGEIVSMLKEDKGDGGLLSLAGGGPKGSFAGVRPDRVMLGGLLHALVQAGHCDEASTLAEEIRTSGLELDIPLYISLAKLYVKMGRHQDAIDLYEGMKTVGIRVCPAMADIMIHMHAQLHQFDKVESVFRDADVHDRSLWMTMANAYGGAGRWKDCEGLLERIRNETGTVPWTGILNRVMKVLMEAGEYERAKLIARLMKRQRIHEMDVESLALLVELHVRDGRPDRAVRAWERSKLDGREIRTHTYNLIIKALGDGERLQEAMRVFEEMEALGVKPDAVTCSTVLDVYGKAGLLESGAALVNRLRKEHKVDLDPPVFNTLIKWYLKGGNKRKAKEILKHMEDGKLPPPSQATYTTLICHFAKKGLCKEALNMHRRMVGRGMKGDDVGSWVSLIHCCNRSREPEIAQRAVKLFDGMVAAGHRPPKCVFTALVNIHGRAGNTEKAEEAFREMEKEGHVADDVAYLSLMNAYVIGKQCAKADALLTLMRQAGIQPDVRHYTAVMVAYGRCGLMGSAIEMWEKMARDGCSRDVAAYRAIMALCAQAGRVGKIQQLWREMEEAGVSVDNKLYRNVVQVLKRAGISKDVLDMEGGGVEVAVGLLELFMREAEEVTVARVGVLDLVLVAVVVLVLVVLGAAMQLSAMRVAGLALAAVLVELVVTPLVTRVAGLALVVVAVEVVLRLSLMRVVRLALVVVAVEVAVRLLAMRMVGLALVVIAVEVVRRLSVMGVVGLALVVVVEWVVKLSVTTMVGLALVGVVEPIVLWVGQLALEVGGVRVAGLTVVRMVELAFVQEGVELALVEVVVLDLAVVGVVELFFLVPAQLAFVEAVGLTVAAAAQGLALVVVAEPQNHSMLQASVAQGLTPVVVAE</sequence>
<feature type="transmembrane region" description="Helical" evidence="5">
    <location>
        <begin position="1330"/>
        <end position="1349"/>
    </location>
</feature>
<dbReference type="Gramene" id="GBG59180">
    <property type="protein sequence ID" value="GBG59180"/>
    <property type="gene ID" value="CBR_g32196"/>
</dbReference>
<proteinExistence type="inferred from homology"/>
<comment type="similarity">
    <text evidence="1">Belongs to the PPR family. P subfamily.</text>
</comment>
<feature type="repeat" description="PPR" evidence="3">
    <location>
        <begin position="1077"/>
        <end position="1114"/>
    </location>
</feature>
<evidence type="ECO:0000256" key="5">
    <source>
        <dbReference type="SAM" id="Phobius"/>
    </source>
</evidence>
<keyword evidence="8" id="KW-1185">Reference proteome</keyword>
<reference evidence="7 8" key="1">
    <citation type="journal article" date="2018" name="Cell">
        <title>The Chara Genome: Secondary Complexity and Implications for Plant Terrestrialization.</title>
        <authorList>
            <person name="Nishiyama T."/>
            <person name="Sakayama H."/>
            <person name="Vries J.D."/>
            <person name="Buschmann H."/>
            <person name="Saint-Marcoux D."/>
            <person name="Ullrich K.K."/>
            <person name="Haas F.B."/>
            <person name="Vanderstraeten L."/>
            <person name="Becker D."/>
            <person name="Lang D."/>
            <person name="Vosolsobe S."/>
            <person name="Rombauts S."/>
            <person name="Wilhelmsson P.K.I."/>
            <person name="Janitza P."/>
            <person name="Kern R."/>
            <person name="Heyl A."/>
            <person name="Rumpler F."/>
            <person name="Villalobos L.I.A.C."/>
            <person name="Clay J.M."/>
            <person name="Skokan R."/>
            <person name="Toyoda A."/>
            <person name="Suzuki Y."/>
            <person name="Kagoshima H."/>
            <person name="Schijlen E."/>
            <person name="Tajeshwar N."/>
            <person name="Catarino B."/>
            <person name="Hetherington A.J."/>
            <person name="Saltykova A."/>
            <person name="Bonnot C."/>
            <person name="Breuninger H."/>
            <person name="Symeonidi A."/>
            <person name="Radhakrishnan G.V."/>
            <person name="Van Nieuwerburgh F."/>
            <person name="Deforce D."/>
            <person name="Chang C."/>
            <person name="Karol K.G."/>
            <person name="Hedrich R."/>
            <person name="Ulvskov P."/>
            <person name="Glockner G."/>
            <person name="Delwiche C.F."/>
            <person name="Petrasek J."/>
            <person name="Van de Peer Y."/>
            <person name="Friml J."/>
            <person name="Beilby M."/>
            <person name="Dolan L."/>
            <person name="Kohara Y."/>
            <person name="Sugano S."/>
            <person name="Fujiyama A."/>
            <person name="Delaux P.-M."/>
            <person name="Quint M."/>
            <person name="TheiBen G."/>
            <person name="Hagemann M."/>
            <person name="Harholt J."/>
            <person name="Dunand C."/>
            <person name="Zachgo S."/>
            <person name="Langdale J."/>
            <person name="Maumus F."/>
            <person name="Straeten D.V.D."/>
            <person name="Gould S.B."/>
            <person name="Rensing S.A."/>
        </authorList>
    </citation>
    <scope>NUCLEOTIDE SEQUENCE [LARGE SCALE GENOMIC DNA]</scope>
    <source>
        <strain evidence="7 8">S276</strain>
    </source>
</reference>
<dbReference type="InterPro" id="IPR002885">
    <property type="entry name" value="PPR_rpt"/>
</dbReference>
<dbReference type="OrthoDB" id="185373at2759"/>
<comment type="caution">
    <text evidence="7">The sequence shown here is derived from an EMBL/GenBank/DDBJ whole genome shotgun (WGS) entry which is preliminary data.</text>
</comment>
<feature type="repeat" description="PPR" evidence="3">
    <location>
        <begin position="363"/>
        <end position="393"/>
    </location>
</feature>
<evidence type="ECO:0000313" key="8">
    <source>
        <dbReference type="Proteomes" id="UP000265515"/>
    </source>
</evidence>
<organism evidence="7 8">
    <name type="scientific">Chara braunii</name>
    <name type="common">Braun's stonewort</name>
    <dbReference type="NCBI Taxonomy" id="69332"/>
    <lineage>
        <taxon>Eukaryota</taxon>
        <taxon>Viridiplantae</taxon>
        <taxon>Streptophyta</taxon>
        <taxon>Charophyceae</taxon>
        <taxon>Charales</taxon>
        <taxon>Characeae</taxon>
        <taxon>Chara</taxon>
    </lineage>
</organism>
<gene>
    <name evidence="7" type="ORF">CBR_g32196</name>
</gene>
<feature type="repeat" description="PPR" evidence="3">
    <location>
        <begin position="632"/>
        <end position="662"/>
    </location>
</feature>
<feature type="domain" description="PROP1-like PPR" evidence="6">
    <location>
        <begin position="499"/>
        <end position="663"/>
    </location>
</feature>
<dbReference type="Pfam" id="PF13041">
    <property type="entry name" value="PPR_2"/>
    <property type="match status" value="2"/>
</dbReference>
<dbReference type="Proteomes" id="UP000265515">
    <property type="component" value="Unassembled WGS sequence"/>
</dbReference>
<dbReference type="SUPFAM" id="SSF48452">
    <property type="entry name" value="TPR-like"/>
    <property type="match status" value="2"/>
</dbReference>
<evidence type="ECO:0000313" key="7">
    <source>
        <dbReference type="EMBL" id="GBG59180.1"/>
    </source>
</evidence>